<reference evidence="5 6" key="1">
    <citation type="journal article" date="2020" name="Mol. Plant">
        <title>The Chromosome-Based Rubber Tree Genome Provides New Insights into Spurge Genome Evolution and Rubber Biosynthesis.</title>
        <authorList>
            <person name="Liu J."/>
            <person name="Shi C."/>
            <person name="Shi C.C."/>
            <person name="Li W."/>
            <person name="Zhang Q.J."/>
            <person name="Zhang Y."/>
            <person name="Li K."/>
            <person name="Lu H.F."/>
            <person name="Shi C."/>
            <person name="Zhu S.T."/>
            <person name="Xiao Z.Y."/>
            <person name="Nan H."/>
            <person name="Yue Y."/>
            <person name="Zhu X.G."/>
            <person name="Wu Y."/>
            <person name="Hong X.N."/>
            <person name="Fan G.Y."/>
            <person name="Tong Y."/>
            <person name="Zhang D."/>
            <person name="Mao C.L."/>
            <person name="Liu Y.L."/>
            <person name="Hao S.J."/>
            <person name="Liu W.Q."/>
            <person name="Lv M.Q."/>
            <person name="Zhang H.B."/>
            <person name="Liu Y."/>
            <person name="Hu-Tang G.R."/>
            <person name="Wang J.P."/>
            <person name="Wang J.H."/>
            <person name="Sun Y.H."/>
            <person name="Ni S.B."/>
            <person name="Chen W.B."/>
            <person name="Zhang X.C."/>
            <person name="Jiao Y.N."/>
            <person name="Eichler E.E."/>
            <person name="Li G.H."/>
            <person name="Liu X."/>
            <person name="Gao L.Z."/>
        </authorList>
    </citation>
    <scope>NUCLEOTIDE SEQUENCE [LARGE SCALE GENOMIC DNA]</scope>
    <source>
        <strain evidence="6">cv. GT1</strain>
        <tissue evidence="5">Leaf</tissue>
    </source>
</reference>
<dbReference type="GO" id="GO:0016757">
    <property type="term" value="F:glycosyltransferase activity"/>
    <property type="evidence" value="ECO:0007669"/>
    <property type="project" value="UniProtKB-KW"/>
</dbReference>
<evidence type="ECO:0000313" key="6">
    <source>
        <dbReference type="Proteomes" id="UP000467840"/>
    </source>
</evidence>
<evidence type="ECO:0000256" key="1">
    <source>
        <dbReference type="ARBA" id="ARBA00022676"/>
    </source>
</evidence>
<dbReference type="SUPFAM" id="SSF53448">
    <property type="entry name" value="Nucleotide-diphospho-sugar transferases"/>
    <property type="match status" value="1"/>
</dbReference>
<organism evidence="5 6">
    <name type="scientific">Hevea brasiliensis</name>
    <name type="common">Para rubber tree</name>
    <name type="synonym">Siphonia brasiliensis</name>
    <dbReference type="NCBI Taxonomy" id="3981"/>
    <lineage>
        <taxon>Eukaryota</taxon>
        <taxon>Viridiplantae</taxon>
        <taxon>Streptophyta</taxon>
        <taxon>Embryophyta</taxon>
        <taxon>Tracheophyta</taxon>
        <taxon>Spermatophyta</taxon>
        <taxon>Magnoliopsida</taxon>
        <taxon>eudicotyledons</taxon>
        <taxon>Gunneridae</taxon>
        <taxon>Pentapetalae</taxon>
        <taxon>rosids</taxon>
        <taxon>fabids</taxon>
        <taxon>Malpighiales</taxon>
        <taxon>Euphorbiaceae</taxon>
        <taxon>Crotonoideae</taxon>
        <taxon>Micrandreae</taxon>
        <taxon>Hevea</taxon>
    </lineage>
</organism>
<dbReference type="Pfam" id="PF01501">
    <property type="entry name" value="Glyco_transf_8"/>
    <property type="match status" value="1"/>
</dbReference>
<keyword evidence="2" id="KW-0808">Transferase</keyword>
<protein>
    <recommendedName>
        <fullName evidence="4">Hexosyltransferase</fullName>
        <ecNumber evidence="4">2.4.1.-</ecNumber>
    </recommendedName>
</protein>
<evidence type="ECO:0000256" key="3">
    <source>
        <dbReference type="ARBA" id="ARBA00023211"/>
    </source>
</evidence>
<sequence>MKVIEKLGEQNDYQGIGLLNFNRSEINHWKQLLPDVTHIDLQLDYADRNVTWESLYPEWIDEEQETEVPVCPSLPKLDVPRKRLDLIAVKLPCRNEWNWSRDVARLHLQVAAANLAASAKGFYPVHLLFITNRFPIPNLFTCKELVLREGNVWLYKPDLNVLREKLQLPVGSCELALPHREKEPFYSGNLRREAYATILHSAHVYVCGAIAAAQSIRLSGSNRDLVILVDESISVYHRSGLEAAGWKIRTIQRIRNPKEKDAYNEWNYSKFRLWQLTEYDKIIFIDADLLILRNIDFLFGMPEISATGNNATLFNSG</sequence>
<evidence type="ECO:0000256" key="2">
    <source>
        <dbReference type="ARBA" id="ARBA00022679"/>
    </source>
</evidence>
<dbReference type="Proteomes" id="UP000467840">
    <property type="component" value="Chromosome 12"/>
</dbReference>
<name>A0A6A6K895_HEVBR</name>
<evidence type="ECO:0000256" key="4">
    <source>
        <dbReference type="RuleBase" id="RU362027"/>
    </source>
</evidence>
<proteinExistence type="inferred from homology"/>
<evidence type="ECO:0000313" key="5">
    <source>
        <dbReference type="EMBL" id="KAF2284403.1"/>
    </source>
</evidence>
<comment type="caution">
    <text evidence="5">The sequence shown here is derived from an EMBL/GenBank/DDBJ whole genome shotgun (WGS) entry which is preliminary data.</text>
</comment>
<dbReference type="Gene3D" id="3.90.550.10">
    <property type="entry name" value="Spore Coat Polysaccharide Biosynthesis Protein SpsA, Chain A"/>
    <property type="match status" value="1"/>
</dbReference>
<gene>
    <name evidence="5" type="ORF">GH714_021526</name>
</gene>
<dbReference type="InterPro" id="IPR002495">
    <property type="entry name" value="Glyco_trans_8"/>
</dbReference>
<keyword evidence="1" id="KW-0328">Glycosyltransferase</keyword>
<dbReference type="EC" id="2.4.1.-" evidence="4"/>
<keyword evidence="6" id="KW-1185">Reference proteome</keyword>
<accession>A0A6A6K895</accession>
<dbReference type="EMBL" id="JAAGAX010000018">
    <property type="protein sequence ID" value="KAF2284403.1"/>
    <property type="molecule type" value="Genomic_DNA"/>
</dbReference>
<keyword evidence="3" id="KW-0464">Manganese</keyword>
<dbReference type="InterPro" id="IPR029044">
    <property type="entry name" value="Nucleotide-diphossugar_trans"/>
</dbReference>
<dbReference type="AlphaFoldDB" id="A0A6A6K895"/>
<dbReference type="PANTHER" id="PTHR11183">
    <property type="entry name" value="GLYCOGENIN SUBFAMILY MEMBER"/>
    <property type="match status" value="1"/>
</dbReference>
<comment type="similarity">
    <text evidence="4">Belongs to the glycosyltransferase 8 family.</text>
</comment>
<dbReference type="InterPro" id="IPR050587">
    <property type="entry name" value="GNT1/Glycosyltrans_8"/>
</dbReference>